<dbReference type="Proteomes" id="UP000325466">
    <property type="component" value="Unassembled WGS sequence"/>
</dbReference>
<name>A0ABQ0YS53_9NOCA</name>
<dbReference type="EMBL" id="BLAH01000116">
    <property type="protein sequence ID" value="GES39422.1"/>
    <property type="molecule type" value="Genomic_DNA"/>
</dbReference>
<comment type="caution">
    <text evidence="2">The sequence shown here is derived from an EMBL/GenBank/DDBJ whole genome shotgun (WGS) entry which is preliminary data.</text>
</comment>
<gene>
    <name evidence="2" type="ORF">RAJCM14343_4693</name>
</gene>
<feature type="region of interest" description="Disordered" evidence="1">
    <location>
        <begin position="1"/>
        <end position="40"/>
    </location>
</feature>
<evidence type="ECO:0000313" key="3">
    <source>
        <dbReference type="Proteomes" id="UP000325466"/>
    </source>
</evidence>
<keyword evidence="3" id="KW-1185">Reference proteome</keyword>
<sequence>MRQHPSQRIDGQESGLIGIPPTRTPPPRAQRCAPHARHGCQRTVRLAHRVRHPAR</sequence>
<evidence type="ECO:0000256" key="1">
    <source>
        <dbReference type="SAM" id="MobiDB-lite"/>
    </source>
</evidence>
<evidence type="ECO:0000313" key="2">
    <source>
        <dbReference type="EMBL" id="GES39422.1"/>
    </source>
</evidence>
<accession>A0ABQ0YS53</accession>
<organism evidence="2 3">
    <name type="scientific">Rhodococcus aetherivorans</name>
    <dbReference type="NCBI Taxonomy" id="191292"/>
    <lineage>
        <taxon>Bacteria</taxon>
        <taxon>Bacillati</taxon>
        <taxon>Actinomycetota</taxon>
        <taxon>Actinomycetes</taxon>
        <taxon>Mycobacteriales</taxon>
        <taxon>Nocardiaceae</taxon>
        <taxon>Rhodococcus</taxon>
    </lineage>
</organism>
<proteinExistence type="predicted"/>
<reference evidence="2 3" key="1">
    <citation type="journal article" date="2018" name="Biodegradation">
        <title>1,4-Dioxane degradation characteristics of Rhodococcus aetherivorans JCM 14343.</title>
        <authorList>
            <person name="Inoue D."/>
            <person name="Tsunoda T."/>
            <person name="Yamamoto N."/>
            <person name="Ike M."/>
            <person name="Sei K."/>
        </authorList>
    </citation>
    <scope>NUCLEOTIDE SEQUENCE [LARGE SCALE GENOMIC DNA]</scope>
    <source>
        <strain evidence="2 3">JCM 14343</strain>
    </source>
</reference>
<protein>
    <submittedName>
        <fullName evidence="2">Uncharacterized protein</fullName>
    </submittedName>
</protein>